<evidence type="ECO:0000256" key="7">
    <source>
        <dbReference type="ARBA" id="ARBA00022699"/>
    </source>
</evidence>
<keyword evidence="9" id="KW-0638">Presynaptic neurotoxin</keyword>
<keyword evidence="3" id="KW-0268">Exocytosis</keyword>
<comment type="caution">
    <text evidence="13">The sequence shown here is derived from an EMBL/GenBank/DDBJ whole genome shotgun (WGS) entry which is preliminary data.</text>
</comment>
<keyword evidence="4" id="KW-0964">Secreted</keyword>
<feature type="repeat" description="ANK" evidence="12">
    <location>
        <begin position="25"/>
        <end position="57"/>
    </location>
</feature>
<evidence type="ECO:0000313" key="13">
    <source>
        <dbReference type="EMBL" id="GBL82484.1"/>
    </source>
</evidence>
<accession>A0A4Y2AU40</accession>
<dbReference type="Pfam" id="PF12796">
    <property type="entry name" value="Ank_2"/>
    <property type="match status" value="1"/>
</dbReference>
<dbReference type="InterPro" id="IPR002110">
    <property type="entry name" value="Ankyrin_rpt"/>
</dbReference>
<keyword evidence="7" id="KW-0528">Neurotoxin</keyword>
<evidence type="ECO:0000256" key="8">
    <source>
        <dbReference type="ARBA" id="ARBA00022737"/>
    </source>
</evidence>
<evidence type="ECO:0000256" key="9">
    <source>
        <dbReference type="ARBA" id="ARBA00023028"/>
    </source>
</evidence>
<dbReference type="Gene3D" id="1.25.40.20">
    <property type="entry name" value="Ankyrin repeat-containing domain"/>
    <property type="match status" value="1"/>
</dbReference>
<evidence type="ECO:0000313" key="14">
    <source>
        <dbReference type="Proteomes" id="UP000499080"/>
    </source>
</evidence>
<dbReference type="AlphaFoldDB" id="A0A4Y2AU40"/>
<sequence length="86" mass="9938">MDEENLEFSKLLIDKGINLNAMYKNGKTILHEAVKDGNISFTKMLIERDADVNARDKYYGFTPLHDLLDRLEDRILDPYDYEAAVA</sequence>
<dbReference type="GO" id="GO:0044218">
    <property type="term" value="C:other organism cell membrane"/>
    <property type="evidence" value="ECO:0007669"/>
    <property type="project" value="UniProtKB-KW"/>
</dbReference>
<keyword evidence="5" id="KW-1052">Target cell membrane</keyword>
<evidence type="ECO:0000256" key="4">
    <source>
        <dbReference type="ARBA" id="ARBA00022525"/>
    </source>
</evidence>
<reference evidence="13 14" key="1">
    <citation type="journal article" date="2019" name="Sci. Rep.">
        <title>Orb-weaving spider Araneus ventricosus genome elucidates the spidroin gene catalogue.</title>
        <authorList>
            <person name="Kono N."/>
            <person name="Nakamura H."/>
            <person name="Ohtoshi R."/>
            <person name="Moran D.A.P."/>
            <person name="Shinohara A."/>
            <person name="Yoshida Y."/>
            <person name="Fujiwara M."/>
            <person name="Mori M."/>
            <person name="Tomita M."/>
            <person name="Arakawa K."/>
        </authorList>
    </citation>
    <scope>NUCLEOTIDE SEQUENCE [LARGE SCALE GENOMIC DNA]</scope>
</reference>
<dbReference type="GO" id="GO:0090729">
    <property type="term" value="F:toxin activity"/>
    <property type="evidence" value="ECO:0007669"/>
    <property type="project" value="UniProtKB-KW"/>
</dbReference>
<proteinExistence type="predicted"/>
<evidence type="ECO:0000256" key="11">
    <source>
        <dbReference type="ARBA" id="ARBA00023298"/>
    </source>
</evidence>
<keyword evidence="10 12" id="KW-0040">ANK repeat</keyword>
<comment type="subcellular location">
    <subcellularLocation>
        <location evidence="2">Secreted</location>
    </subcellularLocation>
    <subcellularLocation>
        <location evidence="1">Target cell membrane</location>
    </subcellularLocation>
</comment>
<keyword evidence="8" id="KW-0677">Repeat</keyword>
<dbReference type="PROSITE" id="PS50088">
    <property type="entry name" value="ANK_REPEAT"/>
    <property type="match status" value="1"/>
</dbReference>
<keyword evidence="6" id="KW-0800">Toxin</keyword>
<dbReference type="EMBL" id="BGPR01000028">
    <property type="protein sequence ID" value="GBL82484.1"/>
    <property type="molecule type" value="Genomic_DNA"/>
</dbReference>
<dbReference type="SMART" id="SM00248">
    <property type="entry name" value="ANK"/>
    <property type="match status" value="1"/>
</dbReference>
<dbReference type="PANTHER" id="PTHR24126">
    <property type="entry name" value="ANKYRIN REPEAT, PH AND SEC7 DOMAIN CONTAINING PROTEIN SECG-RELATED"/>
    <property type="match status" value="1"/>
</dbReference>
<evidence type="ECO:0000256" key="10">
    <source>
        <dbReference type="ARBA" id="ARBA00023043"/>
    </source>
</evidence>
<dbReference type="GO" id="GO:0006887">
    <property type="term" value="P:exocytosis"/>
    <property type="evidence" value="ECO:0007669"/>
    <property type="project" value="UniProtKB-KW"/>
</dbReference>
<keyword evidence="11" id="KW-1053">Target membrane</keyword>
<evidence type="ECO:0000256" key="6">
    <source>
        <dbReference type="ARBA" id="ARBA00022656"/>
    </source>
</evidence>
<evidence type="ECO:0000256" key="5">
    <source>
        <dbReference type="ARBA" id="ARBA00022537"/>
    </source>
</evidence>
<evidence type="ECO:0000256" key="1">
    <source>
        <dbReference type="ARBA" id="ARBA00004175"/>
    </source>
</evidence>
<keyword evidence="14" id="KW-1185">Reference proteome</keyword>
<evidence type="ECO:0000256" key="2">
    <source>
        <dbReference type="ARBA" id="ARBA00004613"/>
    </source>
</evidence>
<name>A0A4Y2AU40_ARAVE</name>
<evidence type="ECO:0000256" key="3">
    <source>
        <dbReference type="ARBA" id="ARBA00022483"/>
    </source>
</evidence>
<dbReference type="GO" id="GO:0005576">
    <property type="term" value="C:extracellular region"/>
    <property type="evidence" value="ECO:0007669"/>
    <property type="project" value="UniProtKB-SubCell"/>
</dbReference>
<protein>
    <submittedName>
        <fullName evidence="13">Uncharacterized protein</fullName>
    </submittedName>
</protein>
<dbReference type="SUPFAM" id="SSF48403">
    <property type="entry name" value="Ankyrin repeat"/>
    <property type="match status" value="1"/>
</dbReference>
<evidence type="ECO:0000256" key="12">
    <source>
        <dbReference type="PROSITE-ProRule" id="PRU00023"/>
    </source>
</evidence>
<keyword evidence="11" id="KW-0472">Membrane</keyword>
<dbReference type="GO" id="GO:0044231">
    <property type="term" value="C:host cell presynaptic membrane"/>
    <property type="evidence" value="ECO:0007669"/>
    <property type="project" value="UniProtKB-KW"/>
</dbReference>
<dbReference type="Proteomes" id="UP000499080">
    <property type="component" value="Unassembled WGS sequence"/>
</dbReference>
<gene>
    <name evidence="13" type="ORF">AVEN_252606_1</name>
</gene>
<organism evidence="13 14">
    <name type="scientific">Araneus ventricosus</name>
    <name type="common">Orbweaver spider</name>
    <name type="synonym">Epeira ventricosa</name>
    <dbReference type="NCBI Taxonomy" id="182803"/>
    <lineage>
        <taxon>Eukaryota</taxon>
        <taxon>Metazoa</taxon>
        <taxon>Ecdysozoa</taxon>
        <taxon>Arthropoda</taxon>
        <taxon>Chelicerata</taxon>
        <taxon>Arachnida</taxon>
        <taxon>Araneae</taxon>
        <taxon>Araneomorphae</taxon>
        <taxon>Entelegynae</taxon>
        <taxon>Araneoidea</taxon>
        <taxon>Araneidae</taxon>
        <taxon>Araneus</taxon>
    </lineage>
</organism>
<dbReference type="PANTHER" id="PTHR24126:SF14">
    <property type="entry name" value="ANK_REP_REGION DOMAIN-CONTAINING PROTEIN"/>
    <property type="match status" value="1"/>
</dbReference>
<dbReference type="OrthoDB" id="5406014at2759"/>
<dbReference type="PROSITE" id="PS50297">
    <property type="entry name" value="ANK_REP_REGION"/>
    <property type="match status" value="1"/>
</dbReference>
<dbReference type="InterPro" id="IPR036770">
    <property type="entry name" value="Ankyrin_rpt-contain_sf"/>
</dbReference>